<dbReference type="Proteomes" id="UP000005272">
    <property type="component" value="Unassembled WGS sequence"/>
</dbReference>
<evidence type="ECO:0000313" key="2">
    <source>
        <dbReference type="Proteomes" id="UP000005272"/>
    </source>
</evidence>
<proteinExistence type="predicted"/>
<gene>
    <name evidence="1" type="ORF">ECDEC2D_2433</name>
</gene>
<keyword evidence="1" id="KW-0347">Helicase</keyword>
<organism evidence="1 2">
    <name type="scientific">Escherichia coli DEC2D</name>
    <dbReference type="NCBI Taxonomy" id="868141"/>
    <lineage>
        <taxon>Bacteria</taxon>
        <taxon>Pseudomonadati</taxon>
        <taxon>Pseudomonadota</taxon>
        <taxon>Gammaproteobacteria</taxon>
        <taxon>Enterobacterales</taxon>
        <taxon>Enterobacteriaceae</taxon>
        <taxon>Escherichia</taxon>
    </lineage>
</organism>
<sequence>MRYFVDCFAGVMMYGPFDGKAKAALNQGTRGPALTNGSRE</sequence>
<keyword evidence="1" id="KW-0067">ATP-binding</keyword>
<dbReference type="GO" id="GO:0004386">
    <property type="term" value="F:helicase activity"/>
    <property type="evidence" value="ECO:0007669"/>
    <property type="project" value="UniProtKB-KW"/>
</dbReference>
<keyword evidence="1" id="KW-0547">Nucleotide-binding</keyword>
<dbReference type="AlphaFoldDB" id="A0A828U913"/>
<reference evidence="1 2" key="1">
    <citation type="journal article" date="2012" name="J. Bacteriol.">
        <title>Draft Genome Sequences of the Diarrheagenic Escherichia coli Collection.</title>
        <authorList>
            <person name="Hazen T.H."/>
            <person name="Sahl J.W."/>
            <person name="Redman J.C."/>
            <person name="Morris C.R."/>
            <person name="Daugherty S.C."/>
            <person name="Chibucos M.C."/>
            <person name="Sengamalay N.A."/>
            <person name="Fraser-Liggett C.M."/>
            <person name="Steinsland H."/>
            <person name="Whittam T.S."/>
            <person name="Whittam B."/>
            <person name="Manning S.D."/>
            <person name="Rasko D.A."/>
        </authorList>
    </citation>
    <scope>NUCLEOTIDE SEQUENCE [LARGE SCALE GENOMIC DNA]</scope>
    <source>
        <strain evidence="1 2">DEC2D</strain>
    </source>
</reference>
<dbReference type="EMBL" id="AIFC01000023">
    <property type="protein sequence ID" value="EHU45029.1"/>
    <property type="molecule type" value="Genomic_DNA"/>
</dbReference>
<protein>
    <submittedName>
        <fullName evidence="1">Putative helicase domain protein</fullName>
    </submittedName>
</protein>
<evidence type="ECO:0000313" key="1">
    <source>
        <dbReference type="EMBL" id="EHU45029.1"/>
    </source>
</evidence>
<keyword evidence="1" id="KW-0378">Hydrolase</keyword>
<comment type="caution">
    <text evidence="1">The sequence shown here is derived from an EMBL/GenBank/DDBJ whole genome shotgun (WGS) entry which is preliminary data.</text>
</comment>
<name>A0A828U913_ECOLX</name>
<accession>A0A828U913</accession>